<name>A0A0G4FW39_VITBC</name>
<dbReference type="InParanoid" id="A0A0G4FW39"/>
<sequence>MPSNTRRRHTGAEDEARLLLMAWAAWRDVITDTRRRRRLMQAADTRYFFRNVSGPFRAWVHLYQRQQMQSVQAGQLCERRERVLVHRTYLQLKSYADARRRKRAFVERLQSLRRRKLLSEGLRTAVSWSRHRRAMKQRTVIAISQRSRQLLKTAMLGWCLWLARRHERTRLTHMAQPRIMLVRGFKTLQCRTRRRSECRHMMRVAALAHVHILLASALKRFKLLRPRRLRGQRYLNAASNQRACLLQHRFLRRLHRRLSANGMLQTADIERRRLALRTVMMRLHRRACRTALLRQFPLRRYWERWRGALLAYRTYEDERVSAAARCLQLSVAMRRWEHRVYEARDQRDRLTQAFTVLIHRTARGLLRRAFTALCWWRSLMVRYAALGGERRHRELSSSFRAWAVHLGMRLHYRQITVAILHRRATALRMSALSSWRAYVLLCRRAHAGMMLRRRHALLRGMRKLMTHAQERTLRRHQRVMSVEHYLLRLQRAAFAALTAAVESRNQVFDRRKASIHHAAQRLMRTAVKAWAAAMPVYRRKHLMARQADAFWRLLWLERWKRLWTRRCTDRHKVVAGLANSGRHAVRRVFTSWRALTQECMDINRSREVGVRLMEQGADMRLLGAVWHKWAHQWIAYRRVRRSRKHRADQHRKHQLMKSCVREWRAYSDRKAAKRRRQTSATDQIDRGRCMLVFNAWNEVMLRRYEARFRKCTALQHWARTLSCRAFRAWHAYHLHRQQTDTDRAVAKQIFTQRLQRDAVHMMLTAYDRQQQADLGRQCAVHQQRSAREVRLAQWVAHRWRAFVLARRSRWGVEEPHRGGILRKMPPPPPAAAAAAASVRRSPDHPSPTAIPFPVRHHYRSPPRLPVSLSKASAMLDELTGQQQTRRRAEDVSSRRAAMVAISSRPPPPPSPSPSPSPQPTSGYASRLYVRRDRPSPARGGYGASSVGGGPLARTDGLSDVPSPPSPPQLIPRRQLDTYTHQHQQPSTHTRSRPPPRIPTDILTPRGGQKDRGPISVARYPPLLSPPRADRPPDLRPRPSDRVLQLRGSAAPPARDAAAVAVDARGESRDSSPAVQPVRLGKESNITTPAPPTDRRDREEERGSLVAATGGLTDEMTGHQGEKEGSDCVGKEGGEAEGGGGGE</sequence>
<feature type="compositionally biased region" description="Pro residues" evidence="1">
    <location>
        <begin position="904"/>
        <end position="918"/>
    </location>
</feature>
<evidence type="ECO:0000313" key="3">
    <source>
        <dbReference type="Proteomes" id="UP000041254"/>
    </source>
</evidence>
<dbReference type="OMA" id="QLCERRE"/>
<feature type="compositionally biased region" description="Basic and acidic residues" evidence="1">
    <location>
        <begin position="1115"/>
        <end position="1133"/>
    </location>
</feature>
<dbReference type="AlphaFoldDB" id="A0A0G4FW39"/>
<feature type="compositionally biased region" description="Low complexity" evidence="1">
    <location>
        <begin position="1049"/>
        <end position="1062"/>
    </location>
</feature>
<organism evidence="2 3">
    <name type="scientific">Vitrella brassicaformis (strain CCMP3155)</name>
    <dbReference type="NCBI Taxonomy" id="1169540"/>
    <lineage>
        <taxon>Eukaryota</taxon>
        <taxon>Sar</taxon>
        <taxon>Alveolata</taxon>
        <taxon>Colpodellida</taxon>
        <taxon>Vitrellaceae</taxon>
        <taxon>Vitrella</taxon>
    </lineage>
</organism>
<feature type="compositionally biased region" description="Gly residues" evidence="1">
    <location>
        <begin position="939"/>
        <end position="950"/>
    </location>
</feature>
<feature type="compositionally biased region" description="Basic and acidic residues" evidence="1">
    <location>
        <begin position="1027"/>
        <end position="1040"/>
    </location>
</feature>
<dbReference type="STRING" id="1169540.A0A0G4FW39"/>
<feature type="region of interest" description="Disordered" evidence="1">
    <location>
        <begin position="817"/>
        <end position="865"/>
    </location>
</feature>
<gene>
    <name evidence="2" type="ORF">Vbra_16388</name>
</gene>
<evidence type="ECO:0000256" key="1">
    <source>
        <dbReference type="SAM" id="MobiDB-lite"/>
    </source>
</evidence>
<accession>A0A0G4FW39</accession>
<proteinExistence type="predicted"/>
<dbReference type="VEuPathDB" id="CryptoDB:Vbra_16388"/>
<evidence type="ECO:0008006" key="4">
    <source>
        <dbReference type="Google" id="ProtNLM"/>
    </source>
</evidence>
<keyword evidence="3" id="KW-1185">Reference proteome</keyword>
<feature type="region of interest" description="Disordered" evidence="1">
    <location>
        <begin position="877"/>
        <end position="1142"/>
    </location>
</feature>
<protein>
    <recommendedName>
        <fullName evidence="4">Sfi1 spindle body domain-containing protein</fullName>
    </recommendedName>
</protein>
<feature type="compositionally biased region" description="Basic and acidic residues" evidence="1">
    <location>
        <begin position="1092"/>
        <end position="1102"/>
    </location>
</feature>
<dbReference type="Proteomes" id="UP000041254">
    <property type="component" value="Unassembled WGS sequence"/>
</dbReference>
<dbReference type="EMBL" id="CDMY01000510">
    <property type="protein sequence ID" value="CEM19323.1"/>
    <property type="molecule type" value="Genomic_DNA"/>
</dbReference>
<evidence type="ECO:0000313" key="2">
    <source>
        <dbReference type="EMBL" id="CEM19323.1"/>
    </source>
</evidence>
<reference evidence="2 3" key="1">
    <citation type="submission" date="2014-11" db="EMBL/GenBank/DDBJ databases">
        <authorList>
            <person name="Zhu J."/>
            <person name="Qi W."/>
            <person name="Song R."/>
        </authorList>
    </citation>
    <scope>NUCLEOTIDE SEQUENCE [LARGE SCALE GENOMIC DNA]</scope>
</reference>